<feature type="compositionally biased region" description="Basic and acidic residues" evidence="3">
    <location>
        <begin position="259"/>
        <end position="270"/>
    </location>
</feature>
<dbReference type="PANTHER" id="PTHR46518:SF1">
    <property type="entry name" value="OUTER DYNEIN ARM-DOCKING COMPLEX SUBUNIT 3"/>
    <property type="match status" value="1"/>
</dbReference>
<feature type="coiled-coil region" evidence="2">
    <location>
        <begin position="39"/>
        <end position="66"/>
    </location>
</feature>
<name>A0A913Y2W1_EXADI</name>
<evidence type="ECO:0000256" key="3">
    <source>
        <dbReference type="SAM" id="MobiDB-lite"/>
    </source>
</evidence>
<dbReference type="OMA" id="VIQEWKS"/>
<dbReference type="GO" id="GO:0035253">
    <property type="term" value="C:ciliary rootlet"/>
    <property type="evidence" value="ECO:0007669"/>
    <property type="project" value="TreeGrafter"/>
</dbReference>
<dbReference type="RefSeq" id="XP_020913246.1">
    <property type="nucleotide sequence ID" value="XM_021057587.2"/>
</dbReference>
<dbReference type="GO" id="GO:0003341">
    <property type="term" value="P:cilium movement"/>
    <property type="evidence" value="ECO:0007669"/>
    <property type="project" value="InterPro"/>
</dbReference>
<evidence type="ECO:0000259" key="4">
    <source>
        <dbReference type="Pfam" id="PF21773"/>
    </source>
</evidence>
<accession>A0A913Y2W1</accession>
<sequence length="546" mass="63202">MLHEGGTTRITEEIDELRRKLALLDGDRKAYYESSQWTMKKKNETIADLSKTNKELRRDLAKKEAGDEQVINDAFKARDPQRHCAMRGMSGRAAINKLDHQVCERIKKLNALKHQRNMKEKKLRDLQTEYDQMVTDAEEAVNTDAGESEDAQKLRMVENSLDKMNLKLSEAKRIRKTYDQIFDCLKEECLCWPNKLDQREAELKAAMDELDELKASNNDAQLAREAAKAELTKLEQSVYESKKEREAALAEYKKQAEEKKEQAEKVEKRLQRSSLQQDELTDPKATLSGEEQERKITTYEEAMNKIKDATGVSDIKEVVQRFLAQGDTQKHLLQLKSDNEKMLVRLKEEKEKLRVDYEEMKYSGEARLSSGQRMLEEFQQRLDEETAKCREAEQRQKHASRTLVNVKAGIEHLADKLQHLKAPKGQVPQAQLSPTSDEFVLDLLGTCEQKLLKLMDDLGGKDISDIMKEMEDLEFRSTMENKLPQHNTRVKLPVVTERMTAYEDDEESGEDEDVLSRNAIKRYSQQLVDSKTKKQKARKSKRKSKQ</sequence>
<dbReference type="GO" id="GO:0036064">
    <property type="term" value="C:ciliary basal body"/>
    <property type="evidence" value="ECO:0007669"/>
    <property type="project" value="TreeGrafter"/>
</dbReference>
<feature type="compositionally biased region" description="Acidic residues" evidence="3">
    <location>
        <begin position="502"/>
        <end position="513"/>
    </location>
</feature>
<proteinExistence type="predicted"/>
<dbReference type="GeneID" id="110250927"/>
<evidence type="ECO:0000256" key="2">
    <source>
        <dbReference type="SAM" id="Coils"/>
    </source>
</evidence>
<dbReference type="GO" id="GO:0097542">
    <property type="term" value="C:ciliary tip"/>
    <property type="evidence" value="ECO:0007669"/>
    <property type="project" value="TreeGrafter"/>
</dbReference>
<feature type="region of interest" description="Disordered" evidence="3">
    <location>
        <begin position="259"/>
        <end position="294"/>
    </location>
</feature>
<dbReference type="OrthoDB" id="10255247at2759"/>
<protein>
    <recommendedName>
        <fullName evidence="4">ODAD1 central coiled coil region domain-containing protein</fullName>
    </recommendedName>
</protein>
<dbReference type="PANTHER" id="PTHR46518">
    <property type="entry name" value="COILED-COIL DOMAIN-CONTAINING PROTEIN 151"/>
    <property type="match status" value="1"/>
</dbReference>
<evidence type="ECO:0000313" key="6">
    <source>
        <dbReference type="Proteomes" id="UP000887567"/>
    </source>
</evidence>
<dbReference type="Proteomes" id="UP000887567">
    <property type="component" value="Unplaced"/>
</dbReference>
<dbReference type="Pfam" id="PF21773">
    <property type="entry name" value="ODAD1_CC"/>
    <property type="match status" value="1"/>
</dbReference>
<organism evidence="5 6">
    <name type="scientific">Exaiptasia diaphana</name>
    <name type="common">Tropical sea anemone</name>
    <name type="synonym">Aiptasia pulchella</name>
    <dbReference type="NCBI Taxonomy" id="2652724"/>
    <lineage>
        <taxon>Eukaryota</taxon>
        <taxon>Metazoa</taxon>
        <taxon>Cnidaria</taxon>
        <taxon>Anthozoa</taxon>
        <taxon>Hexacorallia</taxon>
        <taxon>Actiniaria</taxon>
        <taxon>Aiptasiidae</taxon>
        <taxon>Exaiptasia</taxon>
    </lineage>
</organism>
<feature type="compositionally biased region" description="Basic residues" evidence="3">
    <location>
        <begin position="533"/>
        <end position="546"/>
    </location>
</feature>
<dbReference type="AlphaFoldDB" id="A0A913Y2W1"/>
<dbReference type="EnsemblMetazoa" id="XM_021057587.2">
    <property type="protein sequence ID" value="XP_020913246.1"/>
    <property type="gene ID" value="LOC110250927"/>
</dbReference>
<feature type="domain" description="ODAD1 central coiled coil region" evidence="4">
    <location>
        <begin position="154"/>
        <end position="418"/>
    </location>
</feature>
<dbReference type="GO" id="GO:0036158">
    <property type="term" value="P:outer dynein arm assembly"/>
    <property type="evidence" value="ECO:0007669"/>
    <property type="project" value="InterPro"/>
</dbReference>
<keyword evidence="1 2" id="KW-0175">Coiled coil</keyword>
<dbReference type="InterPro" id="IPR049258">
    <property type="entry name" value="ODAD1_CC"/>
</dbReference>
<keyword evidence="6" id="KW-1185">Reference proteome</keyword>
<dbReference type="InterPro" id="IPR033192">
    <property type="entry name" value="ODAD3"/>
</dbReference>
<dbReference type="KEGG" id="epa:110250927"/>
<feature type="region of interest" description="Disordered" evidence="3">
    <location>
        <begin position="500"/>
        <end position="546"/>
    </location>
</feature>
<evidence type="ECO:0000313" key="5">
    <source>
        <dbReference type="EnsemblMetazoa" id="XP_020913246.1"/>
    </source>
</evidence>
<evidence type="ECO:0000256" key="1">
    <source>
        <dbReference type="ARBA" id="ARBA00023054"/>
    </source>
</evidence>
<reference evidence="5" key="1">
    <citation type="submission" date="2022-11" db="UniProtKB">
        <authorList>
            <consortium name="EnsemblMetazoa"/>
        </authorList>
    </citation>
    <scope>IDENTIFICATION</scope>
</reference>